<name>A0A6L2N4Z9_TANCI</name>
<feature type="coiled-coil region" evidence="1">
    <location>
        <begin position="107"/>
        <end position="134"/>
    </location>
</feature>
<comment type="caution">
    <text evidence="3">The sequence shown here is derived from an EMBL/GenBank/DDBJ whole genome shotgun (WGS) entry which is preliminary data.</text>
</comment>
<feature type="region of interest" description="Disordered" evidence="2">
    <location>
        <begin position="36"/>
        <end position="57"/>
    </location>
</feature>
<organism evidence="3">
    <name type="scientific">Tanacetum cinerariifolium</name>
    <name type="common">Dalmatian daisy</name>
    <name type="synonym">Chrysanthemum cinerariifolium</name>
    <dbReference type="NCBI Taxonomy" id="118510"/>
    <lineage>
        <taxon>Eukaryota</taxon>
        <taxon>Viridiplantae</taxon>
        <taxon>Streptophyta</taxon>
        <taxon>Embryophyta</taxon>
        <taxon>Tracheophyta</taxon>
        <taxon>Spermatophyta</taxon>
        <taxon>Magnoliopsida</taxon>
        <taxon>eudicotyledons</taxon>
        <taxon>Gunneridae</taxon>
        <taxon>Pentapetalae</taxon>
        <taxon>asterids</taxon>
        <taxon>campanulids</taxon>
        <taxon>Asterales</taxon>
        <taxon>Asteraceae</taxon>
        <taxon>Asteroideae</taxon>
        <taxon>Anthemideae</taxon>
        <taxon>Anthemidinae</taxon>
        <taxon>Tanacetum</taxon>
    </lineage>
</organism>
<evidence type="ECO:0000256" key="1">
    <source>
        <dbReference type="SAM" id="Coils"/>
    </source>
</evidence>
<evidence type="ECO:0000313" key="3">
    <source>
        <dbReference type="EMBL" id="GEU81261.1"/>
    </source>
</evidence>
<reference evidence="3" key="1">
    <citation type="journal article" date="2019" name="Sci. Rep.">
        <title>Draft genome of Tanacetum cinerariifolium, the natural source of mosquito coil.</title>
        <authorList>
            <person name="Yamashiro T."/>
            <person name="Shiraishi A."/>
            <person name="Satake H."/>
            <person name="Nakayama K."/>
        </authorList>
    </citation>
    <scope>NUCLEOTIDE SEQUENCE</scope>
</reference>
<dbReference type="AlphaFoldDB" id="A0A6L2N4Z9"/>
<sequence>MASAIICLATNRTFNFSKMIFEGMLKNLDSPILQGEGSTVPVESNHTPSDEAASTGVDVRHRGAATTVSSLDAGHGSGNIDKTLSMPHDSPLPRVNTLGSDEGSMTLNELRVLCTKLSQKVESLEVDLKQTKKVYGAAYTMLIMKVKRLEKSIKSSQVRRRAKIVVSEDEELKDPSKQERSMIEEIDQDAKVHLVTPTQVNTHGEAQSQEISTPGMVDKGKAIMKESEPEFTTIKLQQRQERAGYEAVIRLQEQLEKEERQRIVRVHEEASSFNVEE</sequence>
<accession>A0A6L2N4Z9</accession>
<protein>
    <submittedName>
        <fullName evidence="3">Uncharacterized protein</fullName>
    </submittedName>
</protein>
<keyword evidence="1" id="KW-0175">Coiled coil</keyword>
<gene>
    <name evidence="3" type="ORF">Tci_053239</name>
</gene>
<evidence type="ECO:0000256" key="2">
    <source>
        <dbReference type="SAM" id="MobiDB-lite"/>
    </source>
</evidence>
<dbReference type="EMBL" id="BKCJ010008243">
    <property type="protein sequence ID" value="GEU81261.1"/>
    <property type="molecule type" value="Genomic_DNA"/>
</dbReference>
<proteinExistence type="predicted"/>